<dbReference type="EMBL" id="MDYQ01000052">
    <property type="protein sequence ID" value="PRP84991.1"/>
    <property type="molecule type" value="Genomic_DNA"/>
</dbReference>
<dbReference type="AlphaFoldDB" id="A0A2P6NLZ7"/>
<protein>
    <submittedName>
        <fullName evidence="1">Uncharacterized protein</fullName>
    </submittedName>
</protein>
<gene>
    <name evidence="1" type="ORF">PROFUN_07279</name>
</gene>
<reference evidence="1 2" key="1">
    <citation type="journal article" date="2018" name="Genome Biol. Evol.">
        <title>Multiple Roots of Fruiting Body Formation in Amoebozoa.</title>
        <authorList>
            <person name="Hillmann F."/>
            <person name="Forbes G."/>
            <person name="Novohradska S."/>
            <person name="Ferling I."/>
            <person name="Riege K."/>
            <person name="Groth M."/>
            <person name="Westermann M."/>
            <person name="Marz M."/>
            <person name="Spaller T."/>
            <person name="Winckler T."/>
            <person name="Schaap P."/>
            <person name="Glockner G."/>
        </authorList>
    </citation>
    <scope>NUCLEOTIDE SEQUENCE [LARGE SCALE GENOMIC DNA]</scope>
    <source>
        <strain evidence="1 2">Jena</strain>
    </source>
</reference>
<accession>A0A2P6NLZ7</accession>
<organism evidence="1 2">
    <name type="scientific">Planoprotostelium fungivorum</name>
    <dbReference type="NCBI Taxonomy" id="1890364"/>
    <lineage>
        <taxon>Eukaryota</taxon>
        <taxon>Amoebozoa</taxon>
        <taxon>Evosea</taxon>
        <taxon>Variosea</taxon>
        <taxon>Cavosteliida</taxon>
        <taxon>Cavosteliaceae</taxon>
        <taxon>Planoprotostelium</taxon>
    </lineage>
</organism>
<evidence type="ECO:0000313" key="2">
    <source>
        <dbReference type="Proteomes" id="UP000241769"/>
    </source>
</evidence>
<keyword evidence="2" id="KW-1185">Reference proteome</keyword>
<proteinExistence type="predicted"/>
<comment type="caution">
    <text evidence="1">The sequence shown here is derived from an EMBL/GenBank/DDBJ whole genome shotgun (WGS) entry which is preliminary data.</text>
</comment>
<dbReference type="Proteomes" id="UP000241769">
    <property type="component" value="Unassembled WGS sequence"/>
</dbReference>
<evidence type="ECO:0000313" key="1">
    <source>
        <dbReference type="EMBL" id="PRP84991.1"/>
    </source>
</evidence>
<name>A0A2P6NLZ7_9EUKA</name>
<sequence length="62" mass="7047">MLRSWLVYCTNESSDDAAPSVFISMHVSSQKRNVDPETNSQGNTTGLILSVYHKYRGHILYK</sequence>
<dbReference type="InParanoid" id="A0A2P6NLZ7"/>